<evidence type="ECO:0000313" key="7">
    <source>
        <dbReference type="Proteomes" id="UP000321039"/>
    </source>
</evidence>
<dbReference type="InterPro" id="IPR000847">
    <property type="entry name" value="LysR_HTH_N"/>
</dbReference>
<dbReference type="InterPro" id="IPR036388">
    <property type="entry name" value="WH-like_DNA-bd_sf"/>
</dbReference>
<dbReference type="InterPro" id="IPR058163">
    <property type="entry name" value="LysR-type_TF_proteobact-type"/>
</dbReference>
<dbReference type="PANTHER" id="PTHR30537">
    <property type="entry name" value="HTH-TYPE TRANSCRIPTIONAL REGULATOR"/>
    <property type="match status" value="1"/>
</dbReference>
<comment type="caution">
    <text evidence="6">The sequence shown here is derived from an EMBL/GenBank/DDBJ whole genome shotgun (WGS) entry which is preliminary data.</text>
</comment>
<dbReference type="SUPFAM" id="SSF53850">
    <property type="entry name" value="Periplasmic binding protein-like II"/>
    <property type="match status" value="1"/>
</dbReference>
<keyword evidence="2" id="KW-0805">Transcription regulation</keyword>
<proteinExistence type="inferred from homology"/>
<dbReference type="Proteomes" id="UP000321039">
    <property type="component" value="Unassembled WGS sequence"/>
</dbReference>
<dbReference type="GO" id="GO:0043565">
    <property type="term" value="F:sequence-specific DNA binding"/>
    <property type="evidence" value="ECO:0007669"/>
    <property type="project" value="TreeGrafter"/>
</dbReference>
<dbReference type="GO" id="GO:0003700">
    <property type="term" value="F:DNA-binding transcription factor activity"/>
    <property type="evidence" value="ECO:0007669"/>
    <property type="project" value="InterPro"/>
</dbReference>
<keyword evidence="7" id="KW-1185">Reference proteome</keyword>
<comment type="similarity">
    <text evidence="1">Belongs to the LysR transcriptional regulatory family.</text>
</comment>
<dbReference type="FunFam" id="3.40.190.290:FF:000001">
    <property type="entry name" value="Transcriptional regulator, LysR family"/>
    <property type="match status" value="1"/>
</dbReference>
<dbReference type="FunFam" id="1.10.10.10:FF:000001">
    <property type="entry name" value="LysR family transcriptional regulator"/>
    <property type="match status" value="1"/>
</dbReference>
<dbReference type="Gene3D" id="3.40.190.290">
    <property type="match status" value="1"/>
</dbReference>
<dbReference type="RefSeq" id="WP_148066313.1">
    <property type="nucleotide sequence ID" value="NZ_VRZA01000001.1"/>
</dbReference>
<keyword evidence="3" id="KW-0238">DNA-binding</keyword>
<dbReference type="EMBL" id="VRZA01000001">
    <property type="protein sequence ID" value="TXS96043.1"/>
    <property type="molecule type" value="Genomic_DNA"/>
</dbReference>
<protein>
    <submittedName>
        <fullName evidence="6">LysR family transcriptional regulator</fullName>
    </submittedName>
</protein>
<evidence type="ECO:0000313" key="6">
    <source>
        <dbReference type="EMBL" id="TXS96043.1"/>
    </source>
</evidence>
<reference evidence="6 7" key="1">
    <citation type="submission" date="2019-08" db="EMBL/GenBank/DDBJ databases">
        <title>Parahaliea maris sp. nov., isolated from the surface seawater.</title>
        <authorList>
            <person name="Liu Y."/>
        </authorList>
    </citation>
    <scope>NUCLEOTIDE SEQUENCE [LARGE SCALE GENOMIC DNA]</scope>
    <source>
        <strain evidence="6 7">HSLHS9</strain>
    </source>
</reference>
<organism evidence="6 7">
    <name type="scientific">Parahaliea maris</name>
    <dbReference type="NCBI Taxonomy" id="2716870"/>
    <lineage>
        <taxon>Bacteria</taxon>
        <taxon>Pseudomonadati</taxon>
        <taxon>Pseudomonadota</taxon>
        <taxon>Gammaproteobacteria</taxon>
        <taxon>Cellvibrionales</taxon>
        <taxon>Halieaceae</taxon>
        <taxon>Parahaliea</taxon>
    </lineage>
</organism>
<dbReference type="InterPro" id="IPR005119">
    <property type="entry name" value="LysR_subst-bd"/>
</dbReference>
<dbReference type="Gene3D" id="1.10.10.10">
    <property type="entry name" value="Winged helix-like DNA-binding domain superfamily/Winged helix DNA-binding domain"/>
    <property type="match status" value="1"/>
</dbReference>
<dbReference type="PROSITE" id="PS50931">
    <property type="entry name" value="HTH_LYSR"/>
    <property type="match status" value="1"/>
</dbReference>
<dbReference type="PANTHER" id="PTHR30537:SF10">
    <property type="entry name" value="TRANSCRIPTIONAL REGULATOR-RELATED"/>
    <property type="match status" value="1"/>
</dbReference>
<evidence type="ECO:0000256" key="4">
    <source>
        <dbReference type="ARBA" id="ARBA00023163"/>
    </source>
</evidence>
<evidence type="ECO:0000259" key="5">
    <source>
        <dbReference type="PROSITE" id="PS50931"/>
    </source>
</evidence>
<accession>A0A5C9A584</accession>
<dbReference type="Pfam" id="PF00126">
    <property type="entry name" value="HTH_1"/>
    <property type="match status" value="1"/>
</dbReference>
<evidence type="ECO:0000256" key="1">
    <source>
        <dbReference type="ARBA" id="ARBA00009437"/>
    </source>
</evidence>
<dbReference type="SUPFAM" id="SSF46785">
    <property type="entry name" value="Winged helix' DNA-binding domain"/>
    <property type="match status" value="1"/>
</dbReference>
<dbReference type="GO" id="GO:0006351">
    <property type="term" value="P:DNA-templated transcription"/>
    <property type="evidence" value="ECO:0007669"/>
    <property type="project" value="TreeGrafter"/>
</dbReference>
<evidence type="ECO:0000256" key="2">
    <source>
        <dbReference type="ARBA" id="ARBA00023015"/>
    </source>
</evidence>
<dbReference type="Pfam" id="PF03466">
    <property type="entry name" value="LysR_substrate"/>
    <property type="match status" value="1"/>
</dbReference>
<keyword evidence="4" id="KW-0804">Transcription</keyword>
<sequence length="290" mass="32022">MHNFEAIEAFVSVVDHQSFARAAEGLGVSRSHVSKLIAALESRLGAQLLVRTTRKLSVTEVGQAFFLRCQDVLRTLREAEEAVQDLQETPRGRLRITVAGAFGEDFIAPAAAEFMARYPDISIELDFSNRLVDLIAEGYDLAIRAGTLQDSSLIARRIGSRRLVTCASPDYLERCGVPGEVHELVNHNCLVGTLSTWRFREARKNFDLAVSGNWRSNNGRALTHAAIMGVGIVQLPDFYVREALNRGTLLPVLADCVATDAAVWAVYPHNRHLSAKVRMFVSHLAEVLPD</sequence>
<evidence type="ECO:0000256" key="3">
    <source>
        <dbReference type="ARBA" id="ARBA00023125"/>
    </source>
</evidence>
<gene>
    <name evidence="6" type="ORF">FV139_00610</name>
</gene>
<dbReference type="AlphaFoldDB" id="A0A5C9A584"/>
<name>A0A5C9A584_9GAMM</name>
<feature type="domain" description="HTH lysR-type" evidence="5">
    <location>
        <begin position="1"/>
        <end position="59"/>
    </location>
</feature>
<dbReference type="InterPro" id="IPR036390">
    <property type="entry name" value="WH_DNA-bd_sf"/>
</dbReference>